<accession>A0A2I0IBZ8</accession>
<comment type="caution">
    <text evidence="1">The sequence shown here is derived from an EMBL/GenBank/DDBJ whole genome shotgun (WGS) entry which is preliminary data.</text>
</comment>
<gene>
    <name evidence="1" type="ORF">CRG98_038704</name>
</gene>
<reference evidence="1 2" key="1">
    <citation type="submission" date="2017-11" db="EMBL/GenBank/DDBJ databases">
        <title>De-novo sequencing of pomegranate (Punica granatum L.) genome.</title>
        <authorList>
            <person name="Akparov Z."/>
            <person name="Amiraslanov A."/>
            <person name="Hajiyeva S."/>
            <person name="Abbasov M."/>
            <person name="Kaur K."/>
            <person name="Hamwieh A."/>
            <person name="Solovyev V."/>
            <person name="Salamov A."/>
            <person name="Braich B."/>
            <person name="Kosarev P."/>
            <person name="Mahmoud A."/>
            <person name="Hajiyev E."/>
            <person name="Babayeva S."/>
            <person name="Izzatullayeva V."/>
            <person name="Mammadov A."/>
            <person name="Mammadov A."/>
            <person name="Sharifova S."/>
            <person name="Ojaghi J."/>
            <person name="Eynullazada K."/>
            <person name="Bayramov B."/>
            <person name="Abdulazimova A."/>
            <person name="Shahmuradov I."/>
        </authorList>
    </citation>
    <scope>NUCLEOTIDE SEQUENCE [LARGE SCALE GENOMIC DNA]</scope>
    <source>
        <strain evidence="2">cv. AG2017</strain>
        <tissue evidence="1">Leaf</tissue>
    </source>
</reference>
<dbReference type="Proteomes" id="UP000233551">
    <property type="component" value="Unassembled WGS sequence"/>
</dbReference>
<protein>
    <submittedName>
        <fullName evidence="1">Uncharacterized protein</fullName>
    </submittedName>
</protein>
<proteinExistence type="predicted"/>
<evidence type="ECO:0000313" key="2">
    <source>
        <dbReference type="Proteomes" id="UP000233551"/>
    </source>
</evidence>
<sequence length="144" mass="15930">MATLGQASTRETLVYVAWKCSSRVNDIRDGLVMSVECECPDLDCRCDPWRVACATIIPNHVCGSSIECILERCALEADGRACLSIEAVALKVCGLFGRFCLRLHRGYFLVGPFLLKYGKKDPIGVLGEVSMRIRLREGSRSRVS</sequence>
<organism evidence="1 2">
    <name type="scientific">Punica granatum</name>
    <name type="common">Pomegranate</name>
    <dbReference type="NCBI Taxonomy" id="22663"/>
    <lineage>
        <taxon>Eukaryota</taxon>
        <taxon>Viridiplantae</taxon>
        <taxon>Streptophyta</taxon>
        <taxon>Embryophyta</taxon>
        <taxon>Tracheophyta</taxon>
        <taxon>Spermatophyta</taxon>
        <taxon>Magnoliopsida</taxon>
        <taxon>eudicotyledons</taxon>
        <taxon>Gunneridae</taxon>
        <taxon>Pentapetalae</taxon>
        <taxon>rosids</taxon>
        <taxon>malvids</taxon>
        <taxon>Myrtales</taxon>
        <taxon>Lythraceae</taxon>
        <taxon>Punica</taxon>
    </lineage>
</organism>
<dbReference type="AlphaFoldDB" id="A0A2I0IBZ8"/>
<keyword evidence="2" id="KW-1185">Reference proteome</keyword>
<name>A0A2I0IBZ8_PUNGR</name>
<evidence type="ECO:0000313" key="1">
    <source>
        <dbReference type="EMBL" id="PKI40906.1"/>
    </source>
</evidence>
<dbReference type="EMBL" id="PGOL01003467">
    <property type="protein sequence ID" value="PKI40906.1"/>
    <property type="molecule type" value="Genomic_DNA"/>
</dbReference>